<evidence type="ECO:0000313" key="9">
    <source>
        <dbReference type="Proteomes" id="UP000799640"/>
    </source>
</evidence>
<feature type="domain" description="MMS19 N-terminal" evidence="7">
    <location>
        <begin position="40"/>
        <end position="306"/>
    </location>
</feature>
<evidence type="ECO:0000256" key="5">
    <source>
        <dbReference type="RuleBase" id="RU367072"/>
    </source>
</evidence>
<dbReference type="InterPro" id="IPR016024">
    <property type="entry name" value="ARM-type_fold"/>
</dbReference>
<dbReference type="InterPro" id="IPR011989">
    <property type="entry name" value="ARM-like"/>
</dbReference>
<dbReference type="InterPro" id="IPR024687">
    <property type="entry name" value="MMS19_C"/>
</dbReference>
<name>A0A6G1HNH6_9PEZI</name>
<proteinExistence type="inferred from homology"/>
<accession>A0A6G1HNH6</accession>
<evidence type="ECO:0000313" key="8">
    <source>
        <dbReference type="EMBL" id="KAF2397570.1"/>
    </source>
</evidence>
<dbReference type="OrthoDB" id="342900at2759"/>
<dbReference type="EMBL" id="ML996703">
    <property type="protein sequence ID" value="KAF2397570.1"/>
    <property type="molecule type" value="Genomic_DNA"/>
</dbReference>
<sequence length="1026" mass="114215">MSDVQLYLFEFDRNPKEAAQIAGQAAKRLETKELKLIALIESLGEYLNSDDTGIRSKTMAFVADVLSLTPPRVLSIQQRNLLCDFILSRISDDNAGIGSATKALHGLEDKGQWDQIRASTIMQVILDHTSPLSQYRQQSDRYQVLLLIDLLMAEYRDAVHDLHTSSSDFLPKFVAYFDGEKDPRNLMVVFSILKVVMTEWDISANAQELFDSAFNYFPITFRPPPDDPYGITAQDLKDRLRACIAATASFAPYAFPALLDKLDSTSLNTKRDVVHALRSCVENYGPRAVNLYSVTLWDALKFEILHAQEDDLIEGTLQVLSEISHQLAKSTSDVLITYLKPIAKECNEHLEDTPTKQSQAATQILKSIASSCPEASNFLLSTVLPHIFVLYQTSDTTAKRRGLVDTLVQLFRANVSVFGEWRSLGTSARLVDGEIPQPSAVSNGLLKYSTQTLETLTSGLAAMPVKEVSFRLTLLDALLQLTRVRELLVDDEIARVINLFNQIVLSEESYGRDEVKAAAINALLEIAHQKPQLIIDHSFPAFLGKLPDKDSEGPEKYVPVLEAFAKLGCEDKVFPTVVLRLKNKLNAAIQQNSSGTYICAILSALLFTFSRDSLKLDGHPKYCPYLEDLLIPLTKRICTDFQSDNQVDTVFYLLGRLHNVILRQQSSELQKTLSAETYRLFLGDSVTEGIPLRTDSVDSQSHRLIVTTYLLAAWRKDVPLPHDDSVVLPALTKLSSNEEISVGTKVAILQQISLIVNKFVPKSDLKRILDPILYEPLNIASGNINGSTIRIAFALFKALVLRSANEFEAIFTSLCSALSNPEHGRSVGHGFSTLLQPDEILTKENHCTISPIHRQRMFTVVVPAFNEGFRNADPAAKTNYLVALSGILRWLPYSFWEQDIQALSPLLLQTLDIAGEEDVKAGTIDTLATILAENPKAVEEHAGSLISRLLNNSSSKSNPPKVRAKALHCLSLIPTQVRRELVVPFRKQVVKRLTEALDDGKRVVRVEAVKCRSKWTNLDEAGDEDD</sequence>
<keyword evidence="5" id="KW-0234">DNA repair</keyword>
<evidence type="ECO:0000259" key="7">
    <source>
        <dbReference type="Pfam" id="PF14500"/>
    </source>
</evidence>
<dbReference type="GO" id="GO:0051604">
    <property type="term" value="P:protein maturation"/>
    <property type="evidence" value="ECO:0007669"/>
    <property type="project" value="UniProtKB-UniRule"/>
</dbReference>
<protein>
    <recommendedName>
        <fullName evidence="5">MMS19 nucleotide excision repair protein</fullName>
    </recommendedName>
</protein>
<comment type="function">
    <text evidence="5">Key component of the cytosolic iron-sulfur protein assembly (CIA) complex, a multiprotein complex that mediates the incorporation of iron-sulfur cluster into apoproteins specifically involved in DNA metabolism and genomic integrity. In the CIA complex, MMS19 acts as an adapter between early-acting CIA components and a subset of cellular target iron-sulfur proteins.</text>
</comment>
<dbReference type="PANTHER" id="PTHR12891">
    <property type="entry name" value="DNA REPAIR/TRANSCRIPTION PROTEIN MET18/MMS19"/>
    <property type="match status" value="1"/>
</dbReference>
<keyword evidence="4 5" id="KW-0539">Nucleus</keyword>
<feature type="domain" description="MMS19 C-terminal" evidence="6">
    <location>
        <begin position="560"/>
        <end position="974"/>
    </location>
</feature>
<evidence type="ECO:0000256" key="2">
    <source>
        <dbReference type="ARBA" id="ARBA00009340"/>
    </source>
</evidence>
<evidence type="ECO:0000256" key="4">
    <source>
        <dbReference type="ARBA" id="ARBA00023242"/>
    </source>
</evidence>
<dbReference type="GO" id="GO:0016226">
    <property type="term" value="P:iron-sulfur cluster assembly"/>
    <property type="evidence" value="ECO:0007669"/>
    <property type="project" value="UniProtKB-UniRule"/>
</dbReference>
<evidence type="ECO:0000259" key="6">
    <source>
        <dbReference type="Pfam" id="PF12460"/>
    </source>
</evidence>
<dbReference type="GO" id="GO:0097361">
    <property type="term" value="C:cytosolic [4Fe-4S] assembly targeting complex"/>
    <property type="evidence" value="ECO:0007669"/>
    <property type="project" value="UniProtKB-UniRule"/>
</dbReference>
<keyword evidence="3" id="KW-0677">Repeat</keyword>
<organism evidence="8 9">
    <name type="scientific">Trichodelitschia bisporula</name>
    <dbReference type="NCBI Taxonomy" id="703511"/>
    <lineage>
        <taxon>Eukaryota</taxon>
        <taxon>Fungi</taxon>
        <taxon>Dikarya</taxon>
        <taxon>Ascomycota</taxon>
        <taxon>Pezizomycotina</taxon>
        <taxon>Dothideomycetes</taxon>
        <taxon>Dothideomycetes incertae sedis</taxon>
        <taxon>Phaeotrichales</taxon>
        <taxon>Phaeotrichaceae</taxon>
        <taxon>Trichodelitschia</taxon>
    </lineage>
</organism>
<dbReference type="AlphaFoldDB" id="A0A6G1HNH6"/>
<reference evidence="8" key="1">
    <citation type="journal article" date="2020" name="Stud. Mycol.">
        <title>101 Dothideomycetes genomes: a test case for predicting lifestyles and emergence of pathogens.</title>
        <authorList>
            <person name="Haridas S."/>
            <person name="Albert R."/>
            <person name="Binder M."/>
            <person name="Bloem J."/>
            <person name="Labutti K."/>
            <person name="Salamov A."/>
            <person name="Andreopoulos B."/>
            <person name="Baker S."/>
            <person name="Barry K."/>
            <person name="Bills G."/>
            <person name="Bluhm B."/>
            <person name="Cannon C."/>
            <person name="Castanera R."/>
            <person name="Culley D."/>
            <person name="Daum C."/>
            <person name="Ezra D."/>
            <person name="Gonzalez J."/>
            <person name="Henrissat B."/>
            <person name="Kuo A."/>
            <person name="Liang C."/>
            <person name="Lipzen A."/>
            <person name="Lutzoni F."/>
            <person name="Magnuson J."/>
            <person name="Mondo S."/>
            <person name="Nolan M."/>
            <person name="Ohm R."/>
            <person name="Pangilinan J."/>
            <person name="Park H.-J."/>
            <person name="Ramirez L."/>
            <person name="Alfaro M."/>
            <person name="Sun H."/>
            <person name="Tritt A."/>
            <person name="Yoshinaga Y."/>
            <person name="Zwiers L.-H."/>
            <person name="Turgeon B."/>
            <person name="Goodwin S."/>
            <person name="Spatafora J."/>
            <person name="Crous P."/>
            <person name="Grigoriev I."/>
        </authorList>
    </citation>
    <scope>NUCLEOTIDE SEQUENCE</scope>
    <source>
        <strain evidence="8">CBS 262.69</strain>
    </source>
</reference>
<dbReference type="InterPro" id="IPR029240">
    <property type="entry name" value="MMS19_N"/>
</dbReference>
<dbReference type="SUPFAM" id="SSF48371">
    <property type="entry name" value="ARM repeat"/>
    <property type="match status" value="1"/>
</dbReference>
<evidence type="ECO:0000256" key="3">
    <source>
        <dbReference type="ARBA" id="ARBA00022737"/>
    </source>
</evidence>
<comment type="similarity">
    <text evidence="2 5">Belongs to the MET18/MMS19 family.</text>
</comment>
<dbReference type="GO" id="GO:0005634">
    <property type="term" value="C:nucleus"/>
    <property type="evidence" value="ECO:0007669"/>
    <property type="project" value="UniProtKB-SubCell"/>
</dbReference>
<evidence type="ECO:0000256" key="1">
    <source>
        <dbReference type="ARBA" id="ARBA00004123"/>
    </source>
</evidence>
<dbReference type="PANTHER" id="PTHR12891:SF0">
    <property type="entry name" value="MMS19 NUCLEOTIDE EXCISION REPAIR PROTEIN HOMOLOG"/>
    <property type="match status" value="1"/>
</dbReference>
<dbReference type="Gene3D" id="1.25.10.10">
    <property type="entry name" value="Leucine-rich Repeat Variant"/>
    <property type="match status" value="2"/>
</dbReference>
<dbReference type="Proteomes" id="UP000799640">
    <property type="component" value="Unassembled WGS sequence"/>
</dbReference>
<comment type="subcellular location">
    <subcellularLocation>
        <location evidence="1 5">Nucleus</location>
    </subcellularLocation>
</comment>
<keyword evidence="9" id="KW-1185">Reference proteome</keyword>
<dbReference type="Pfam" id="PF12460">
    <property type="entry name" value="MMS19_C"/>
    <property type="match status" value="1"/>
</dbReference>
<gene>
    <name evidence="8" type="ORF">EJ06DRAFT_515072</name>
</gene>
<dbReference type="GO" id="GO:0006281">
    <property type="term" value="P:DNA repair"/>
    <property type="evidence" value="ECO:0007669"/>
    <property type="project" value="UniProtKB-UniRule"/>
</dbReference>
<dbReference type="Pfam" id="PF14500">
    <property type="entry name" value="MMS19_N"/>
    <property type="match status" value="1"/>
</dbReference>
<dbReference type="InterPro" id="IPR039920">
    <property type="entry name" value="MMS19"/>
</dbReference>
<keyword evidence="5" id="KW-0227">DNA damage</keyword>